<comment type="subcellular location">
    <subcellularLocation>
        <location evidence="1">Membrane</location>
        <topology evidence="1">Multi-pass membrane protein</topology>
    </subcellularLocation>
</comment>
<keyword evidence="3 5" id="KW-1133">Transmembrane helix</keyword>
<dbReference type="Proteomes" id="UP001142055">
    <property type="component" value="Chromosome 1"/>
</dbReference>
<feature type="transmembrane region" description="Helical" evidence="5">
    <location>
        <begin position="412"/>
        <end position="434"/>
    </location>
</feature>
<organism evidence="7 8">
    <name type="scientific">Blomia tropicalis</name>
    <name type="common">Mite</name>
    <dbReference type="NCBI Taxonomy" id="40697"/>
    <lineage>
        <taxon>Eukaryota</taxon>
        <taxon>Metazoa</taxon>
        <taxon>Ecdysozoa</taxon>
        <taxon>Arthropoda</taxon>
        <taxon>Chelicerata</taxon>
        <taxon>Arachnida</taxon>
        <taxon>Acari</taxon>
        <taxon>Acariformes</taxon>
        <taxon>Sarcoptiformes</taxon>
        <taxon>Astigmata</taxon>
        <taxon>Glycyphagoidea</taxon>
        <taxon>Echimyopodidae</taxon>
        <taxon>Blomia</taxon>
    </lineage>
</organism>
<evidence type="ECO:0000259" key="6">
    <source>
        <dbReference type="PROSITE" id="PS50850"/>
    </source>
</evidence>
<dbReference type="GO" id="GO:0016020">
    <property type="term" value="C:membrane"/>
    <property type="evidence" value="ECO:0007669"/>
    <property type="project" value="UniProtKB-SubCell"/>
</dbReference>
<gene>
    <name evidence="7" type="ORF">RDWZM_000320</name>
</gene>
<feature type="transmembrane region" description="Helical" evidence="5">
    <location>
        <begin position="199"/>
        <end position="222"/>
    </location>
</feature>
<dbReference type="EMBL" id="JAPWDV010000001">
    <property type="protein sequence ID" value="KAJ6221775.1"/>
    <property type="molecule type" value="Genomic_DNA"/>
</dbReference>
<feature type="transmembrane region" description="Helical" evidence="5">
    <location>
        <begin position="171"/>
        <end position="192"/>
    </location>
</feature>
<dbReference type="InterPro" id="IPR020846">
    <property type="entry name" value="MFS_dom"/>
</dbReference>
<feature type="transmembrane region" description="Helical" evidence="5">
    <location>
        <begin position="326"/>
        <end position="347"/>
    </location>
</feature>
<feature type="transmembrane region" description="Helical" evidence="5">
    <location>
        <begin position="21"/>
        <end position="42"/>
    </location>
</feature>
<feature type="transmembrane region" description="Helical" evidence="5">
    <location>
        <begin position="471"/>
        <end position="493"/>
    </location>
</feature>
<evidence type="ECO:0000256" key="4">
    <source>
        <dbReference type="ARBA" id="ARBA00023136"/>
    </source>
</evidence>
<dbReference type="AlphaFoldDB" id="A0A9Q0M9M8"/>
<keyword evidence="2 5" id="KW-0812">Transmembrane</keyword>
<dbReference type="Pfam" id="PF00083">
    <property type="entry name" value="Sugar_tr"/>
    <property type="match status" value="1"/>
</dbReference>
<comment type="caution">
    <text evidence="7">The sequence shown here is derived from an EMBL/GenBank/DDBJ whole genome shotgun (WGS) entry which is preliminary data.</text>
</comment>
<evidence type="ECO:0000313" key="8">
    <source>
        <dbReference type="Proteomes" id="UP001142055"/>
    </source>
</evidence>
<dbReference type="PANTHER" id="PTHR24064">
    <property type="entry name" value="SOLUTE CARRIER FAMILY 22 MEMBER"/>
    <property type="match status" value="1"/>
</dbReference>
<feature type="transmembrane region" description="Helical" evidence="5">
    <location>
        <begin position="387"/>
        <end position="406"/>
    </location>
</feature>
<dbReference type="InterPro" id="IPR005828">
    <property type="entry name" value="MFS_sugar_transport-like"/>
</dbReference>
<feature type="domain" description="Major facilitator superfamily (MFS) profile" evidence="6">
    <location>
        <begin position="38"/>
        <end position="500"/>
    </location>
</feature>
<sequence length="522" mass="59212">MTTENTNIPQMVVNITGSWGLWQIRFFIAYLLFSIVCCWHALQLSFLAPEIDYWCVNDNNQSNGTITAATNKCSSDGMSCIEWEYDVGRNESIYRSTIISEWNLVCNRQWLSSFTHSAYMIGGFLSCIIMSHCSDQYGRKPAIIFGWCFSLIGTILAGLSNSIVQFLISRMLIAFGITSCYQTGFVLILEMVGPKYRDIIGLTVTFGWSVGYISLPMIYWLIPDFRLVHAFYAIVQICTIPLYLTLYESPRWLLVNNRYDEAISILREVININGINNNNNNDNELETEIKIMKIKKFVEQQKNQNEDSNVNEQKYSYLDLFRSFTLARITLTIYFVWYANSLVYYGLSLNTNALAGNPFINFFLMGVIEIPAYVASIYLVKYYGNRSILIATCIGAGIGCWASISINMNQYLGLSMVMFGKFCVTCSYSIVYVYTTELFPTVVRTIGLGSSSMIARIASIMAPYVKDLTQLTSLTFSMTLIGFVAFIAGLLVFTLRESSGVEMPDKPEDVELQLEQIEIELE</sequence>
<dbReference type="PROSITE" id="PS50850">
    <property type="entry name" value="MFS"/>
    <property type="match status" value="1"/>
</dbReference>
<evidence type="ECO:0000256" key="1">
    <source>
        <dbReference type="ARBA" id="ARBA00004141"/>
    </source>
</evidence>
<dbReference type="SUPFAM" id="SSF103473">
    <property type="entry name" value="MFS general substrate transporter"/>
    <property type="match status" value="1"/>
</dbReference>
<keyword evidence="4 5" id="KW-0472">Membrane</keyword>
<dbReference type="CDD" id="cd17317">
    <property type="entry name" value="MFS_SLC22"/>
    <property type="match status" value="1"/>
</dbReference>
<name>A0A9Q0M9M8_BLOTA</name>
<dbReference type="InterPro" id="IPR036259">
    <property type="entry name" value="MFS_trans_sf"/>
</dbReference>
<dbReference type="GO" id="GO:0022857">
    <property type="term" value="F:transmembrane transporter activity"/>
    <property type="evidence" value="ECO:0007669"/>
    <property type="project" value="InterPro"/>
</dbReference>
<dbReference type="Gene3D" id="1.20.1250.20">
    <property type="entry name" value="MFS general substrate transporter like domains"/>
    <property type="match status" value="1"/>
</dbReference>
<keyword evidence="8" id="KW-1185">Reference proteome</keyword>
<feature type="transmembrane region" description="Helical" evidence="5">
    <location>
        <begin position="359"/>
        <end position="380"/>
    </location>
</feature>
<feature type="transmembrane region" description="Helical" evidence="5">
    <location>
        <begin position="142"/>
        <end position="159"/>
    </location>
</feature>
<protein>
    <recommendedName>
        <fullName evidence="6">Major facilitator superfamily (MFS) profile domain-containing protein</fullName>
    </recommendedName>
</protein>
<dbReference type="OMA" id="WASISIN"/>
<evidence type="ECO:0000313" key="7">
    <source>
        <dbReference type="EMBL" id="KAJ6221775.1"/>
    </source>
</evidence>
<reference evidence="7" key="1">
    <citation type="submission" date="2022-12" db="EMBL/GenBank/DDBJ databases">
        <title>Genome assemblies of Blomia tropicalis.</title>
        <authorList>
            <person name="Cui Y."/>
        </authorList>
    </citation>
    <scope>NUCLEOTIDE SEQUENCE</scope>
    <source>
        <tissue evidence="7">Adult mites</tissue>
    </source>
</reference>
<evidence type="ECO:0000256" key="3">
    <source>
        <dbReference type="ARBA" id="ARBA00022989"/>
    </source>
</evidence>
<proteinExistence type="predicted"/>
<evidence type="ECO:0000256" key="2">
    <source>
        <dbReference type="ARBA" id="ARBA00022692"/>
    </source>
</evidence>
<evidence type="ECO:0000256" key="5">
    <source>
        <dbReference type="SAM" id="Phobius"/>
    </source>
</evidence>
<accession>A0A9Q0M9M8</accession>
<feature type="transmembrane region" description="Helical" evidence="5">
    <location>
        <begin position="228"/>
        <end position="246"/>
    </location>
</feature>